<organism evidence="1">
    <name type="scientific">Homo sapiens</name>
    <name type="common">Human</name>
    <dbReference type="NCBI Taxonomy" id="9606"/>
    <lineage>
        <taxon>Eukaryota</taxon>
        <taxon>Metazoa</taxon>
        <taxon>Chordata</taxon>
        <taxon>Craniata</taxon>
        <taxon>Vertebrata</taxon>
        <taxon>Euteleostomi</taxon>
        <taxon>Mammalia</taxon>
        <taxon>Eutheria</taxon>
        <taxon>Euarchontoglires</taxon>
        <taxon>Primates</taxon>
        <taxon>Haplorrhini</taxon>
        <taxon>Catarrhini</taxon>
        <taxon>Hominidae</taxon>
        <taxon>Homo</taxon>
    </lineage>
</organism>
<protein>
    <submittedName>
        <fullName evidence="1">Bestrophin 1 isoform 8</fullName>
    </submittedName>
</protein>
<evidence type="ECO:0000313" key="1">
    <source>
        <dbReference type="EMBL" id="ALQ33852.1"/>
    </source>
</evidence>
<sequence>MFEKLTLYCDSYIQLIPISFVLGDEHLAYSVWTPVCLRLD</sequence>
<reference evidence="1" key="1">
    <citation type="journal article" date="2016" name="Cell">
        <title>Widespread Expansion of Protein Interaction Capabilities by Alternative Splicing.</title>
        <authorList>
            <person name="Yang X."/>
            <person name="Coulombe-Huntington J."/>
            <person name="Kang S."/>
            <person name="Sheynkman G.M."/>
            <person name="Hao T."/>
            <person name="Richardson A."/>
            <person name="Sun S."/>
            <person name="Yang F."/>
            <person name="Shen Y.A."/>
            <person name="Murray R."/>
            <person name="Spirohn K."/>
            <person name="Begg B.E."/>
            <person name="Duran-Frigola M."/>
            <person name="MacWilliams A."/>
            <person name="Pevzner S.J."/>
            <person name="Zhong Q."/>
            <person name="Trigg S.A."/>
            <person name="Tam S."/>
            <person name="Ghamsari L."/>
            <person name="Sahni N."/>
            <person name="Yi S."/>
            <person name="Rodriguez M.D."/>
            <person name="Balcha D."/>
            <person name="Tan G."/>
            <person name="Costanzo M."/>
            <person name="Andrews B."/>
            <person name="Boone C."/>
            <person name="Zhou X.J."/>
            <person name="Salehi-Ashtiani K."/>
            <person name="Charloteaux B."/>
            <person name="Chen A."/>
            <person name="Calderwood M.A."/>
            <person name="Aloy P."/>
            <person name="Roth F.P."/>
            <person name="Hill D.E."/>
            <person name="Iakoucheva L.M."/>
            <person name="Xia Y."/>
            <person name="Vidal M."/>
        </authorList>
    </citation>
    <scope>NUCLEOTIDE SEQUENCE</scope>
</reference>
<dbReference type="ChiTaRS" id="BEST1">
    <property type="organism name" value="human"/>
</dbReference>
<dbReference type="EMBL" id="KU178394">
    <property type="protein sequence ID" value="ALQ33852.1"/>
    <property type="molecule type" value="mRNA"/>
</dbReference>
<accession>A0A0S2Z5F4</accession>
<name>A0A0S2Z5F4_HUMAN</name>
<dbReference type="OrthoDB" id="201595at2759"/>
<dbReference type="AlphaFoldDB" id="A0A0S2Z5F4"/>
<proteinExistence type="evidence at transcript level"/>
<gene>
    <name evidence="1" type="primary">BEST1</name>
</gene>